<dbReference type="InterPro" id="IPR057955">
    <property type="entry name" value="SF0329-like"/>
</dbReference>
<keyword evidence="2" id="KW-1185">Reference proteome</keyword>
<dbReference type="RefSeq" id="WP_219964313.1">
    <property type="nucleotide sequence ID" value="NZ_JAGFNZ010000001.1"/>
</dbReference>
<dbReference type="Pfam" id="PF25753">
    <property type="entry name" value="SF0329"/>
    <property type="match status" value="1"/>
</dbReference>
<reference evidence="1 2" key="1">
    <citation type="submission" date="2021-03" db="EMBL/GenBank/DDBJ databases">
        <title>Caproiciproducens sp. nov. isolated from feces of cow.</title>
        <authorList>
            <person name="Choi J.-Y."/>
        </authorList>
    </citation>
    <scope>NUCLEOTIDE SEQUENCE [LARGE SCALE GENOMIC DNA]</scope>
    <source>
        <strain evidence="1 2">AGMB10547</strain>
    </source>
</reference>
<gene>
    <name evidence="1" type="ORF">J5W02_03880</name>
</gene>
<sequence length="159" mass="18692">MRSRPWSKLQKEIDSILDQNIDLQFHCTVYRKKGGWNSGMNMFPKYWFVLNREIIWNYPDDFTDILNHDTGNDEPFSIYPDYGNTKTNIPHLICEYLNTPRNELLTKNFQYDIWGLTNLLLAADRRIGKRRFRQLCQKTASAAVDKVLGARENASQKGE</sequence>
<organism evidence="1 2">
    <name type="scientific">Caproiciproducens faecalis</name>
    <dbReference type="NCBI Taxonomy" id="2820301"/>
    <lineage>
        <taxon>Bacteria</taxon>
        <taxon>Bacillati</taxon>
        <taxon>Bacillota</taxon>
        <taxon>Clostridia</taxon>
        <taxon>Eubacteriales</taxon>
        <taxon>Acutalibacteraceae</taxon>
        <taxon>Caproiciproducens</taxon>
    </lineage>
</organism>
<accession>A0ABS7DKX0</accession>
<proteinExistence type="predicted"/>
<name>A0ABS7DKX0_9FIRM</name>
<protein>
    <submittedName>
        <fullName evidence="1">Uncharacterized protein</fullName>
    </submittedName>
</protein>
<evidence type="ECO:0000313" key="1">
    <source>
        <dbReference type="EMBL" id="MBW7571942.1"/>
    </source>
</evidence>
<comment type="caution">
    <text evidence="1">The sequence shown here is derived from an EMBL/GenBank/DDBJ whole genome shotgun (WGS) entry which is preliminary data.</text>
</comment>
<dbReference type="EMBL" id="JAGFNZ010000001">
    <property type="protein sequence ID" value="MBW7571942.1"/>
    <property type="molecule type" value="Genomic_DNA"/>
</dbReference>
<dbReference type="Proteomes" id="UP000719942">
    <property type="component" value="Unassembled WGS sequence"/>
</dbReference>
<evidence type="ECO:0000313" key="2">
    <source>
        <dbReference type="Proteomes" id="UP000719942"/>
    </source>
</evidence>